<accession>A0ABW2AZ39</accession>
<dbReference type="SUPFAM" id="SSF53756">
    <property type="entry name" value="UDP-Glycosyltransferase/glycogen phosphorylase"/>
    <property type="match status" value="1"/>
</dbReference>
<organism evidence="1 2">
    <name type="scientific">Sulfitobacter porphyrae</name>
    <dbReference type="NCBI Taxonomy" id="1246864"/>
    <lineage>
        <taxon>Bacteria</taxon>
        <taxon>Pseudomonadati</taxon>
        <taxon>Pseudomonadota</taxon>
        <taxon>Alphaproteobacteria</taxon>
        <taxon>Rhodobacterales</taxon>
        <taxon>Roseobacteraceae</taxon>
        <taxon>Sulfitobacter</taxon>
    </lineage>
</organism>
<comment type="caution">
    <text evidence="1">The sequence shown here is derived from an EMBL/GenBank/DDBJ whole genome shotgun (WGS) entry which is preliminary data.</text>
</comment>
<proteinExistence type="predicted"/>
<gene>
    <name evidence="1" type="ORF">ACFQFQ_01920</name>
</gene>
<name>A0ABW2AZ39_9RHOB</name>
<sequence>MAPRLATETTIPEDRIVTIPNFVDLERFSRVRKTIARPARAVLFGQSGFYPAELELLETACADHGIALDKVGYAYGNPRPRPEYFLPDYDIAFAIGRSAIEAAASGCAVVPVVPQLAGAIVVPDTLEDWAASNFSPRYFTSASVMDSEWLG</sequence>
<reference evidence="2" key="1">
    <citation type="journal article" date="2019" name="Int. J. Syst. Evol. Microbiol.">
        <title>The Global Catalogue of Microorganisms (GCM) 10K type strain sequencing project: providing services to taxonomists for standard genome sequencing and annotation.</title>
        <authorList>
            <consortium name="The Broad Institute Genomics Platform"/>
            <consortium name="The Broad Institute Genome Sequencing Center for Infectious Disease"/>
            <person name="Wu L."/>
            <person name="Ma J."/>
        </authorList>
    </citation>
    <scope>NUCLEOTIDE SEQUENCE [LARGE SCALE GENOMIC DNA]</scope>
    <source>
        <strain evidence="2">CCUG 66188</strain>
    </source>
</reference>
<evidence type="ECO:0000313" key="1">
    <source>
        <dbReference type="EMBL" id="MFC6758542.1"/>
    </source>
</evidence>
<protein>
    <submittedName>
        <fullName evidence="1">Uncharacterized protein</fullName>
    </submittedName>
</protein>
<evidence type="ECO:0000313" key="2">
    <source>
        <dbReference type="Proteomes" id="UP001596353"/>
    </source>
</evidence>
<dbReference type="EMBL" id="JBHSWG010000001">
    <property type="protein sequence ID" value="MFC6758542.1"/>
    <property type="molecule type" value="Genomic_DNA"/>
</dbReference>
<keyword evidence="2" id="KW-1185">Reference proteome</keyword>
<dbReference type="Proteomes" id="UP001596353">
    <property type="component" value="Unassembled WGS sequence"/>
</dbReference>